<accession>A0ABV3SCE7</accession>
<dbReference type="EMBL" id="JBDPGJ010000001">
    <property type="protein sequence ID" value="MEX0404351.1"/>
    <property type="molecule type" value="Genomic_DNA"/>
</dbReference>
<evidence type="ECO:0000313" key="1">
    <source>
        <dbReference type="EMBL" id="MEX0404351.1"/>
    </source>
</evidence>
<evidence type="ECO:0008006" key="3">
    <source>
        <dbReference type="Google" id="ProtNLM"/>
    </source>
</evidence>
<reference evidence="1 2" key="1">
    <citation type="submission" date="2024-05" db="EMBL/GenBank/DDBJ databases">
        <authorList>
            <person name="Jiang F."/>
        </authorList>
    </citation>
    <scope>NUCLEOTIDE SEQUENCE [LARGE SCALE GENOMIC DNA]</scope>
    <source>
        <strain evidence="1 2">LZ166</strain>
    </source>
</reference>
<evidence type="ECO:0000313" key="2">
    <source>
        <dbReference type="Proteomes" id="UP001556692"/>
    </source>
</evidence>
<dbReference type="Proteomes" id="UP001556692">
    <property type="component" value="Unassembled WGS sequence"/>
</dbReference>
<gene>
    <name evidence="1" type="ORF">ABGN05_01590</name>
</gene>
<sequence>MLIEVLAAFVIALLIMGPVAAIIGGVAGSFGGLERSAERRQEQQEAATVAMGLEPLREGQSTVGDYVVRVEPYDWDREDDLELVGWRLYIVSVLDGGGDLSLDSAPLFETVRIGRQ</sequence>
<protein>
    <recommendedName>
        <fullName evidence="3">Type II secretion system protein</fullName>
    </recommendedName>
</protein>
<dbReference type="RefSeq" id="WP_367952239.1">
    <property type="nucleotide sequence ID" value="NZ_JBDPGJ010000001.1"/>
</dbReference>
<name>A0ABV3SCE7_9HYPH</name>
<proteinExistence type="predicted"/>
<comment type="caution">
    <text evidence="1">The sequence shown here is derived from an EMBL/GenBank/DDBJ whole genome shotgun (WGS) entry which is preliminary data.</text>
</comment>
<organism evidence="1 2">
    <name type="scientific">Aquibium pacificus</name>
    <dbReference type="NCBI Taxonomy" id="3153579"/>
    <lineage>
        <taxon>Bacteria</taxon>
        <taxon>Pseudomonadati</taxon>
        <taxon>Pseudomonadota</taxon>
        <taxon>Alphaproteobacteria</taxon>
        <taxon>Hyphomicrobiales</taxon>
        <taxon>Phyllobacteriaceae</taxon>
        <taxon>Aquibium</taxon>
    </lineage>
</organism>
<keyword evidence="2" id="KW-1185">Reference proteome</keyword>